<dbReference type="OrthoDB" id="609779at2"/>
<feature type="transmembrane region" description="Helical" evidence="1">
    <location>
        <begin position="230"/>
        <end position="249"/>
    </location>
</feature>
<dbReference type="GO" id="GO:0140359">
    <property type="term" value="F:ABC-type transporter activity"/>
    <property type="evidence" value="ECO:0007669"/>
    <property type="project" value="InterPro"/>
</dbReference>
<dbReference type="RefSeq" id="WP_130540887.1">
    <property type="nucleotide sequence ID" value="NZ_CP042431.1"/>
</dbReference>
<proteinExistence type="predicted"/>
<gene>
    <name evidence="3" type="ORF">EV199_2478</name>
</gene>
<feature type="transmembrane region" description="Helical" evidence="1">
    <location>
        <begin position="175"/>
        <end position="194"/>
    </location>
</feature>
<feature type="transmembrane region" description="Helical" evidence="1">
    <location>
        <begin position="68"/>
        <end position="88"/>
    </location>
</feature>
<protein>
    <submittedName>
        <fullName evidence="3">ABC-2 type transport system permease protein</fullName>
    </submittedName>
</protein>
<keyword evidence="1" id="KW-1133">Transmembrane helix</keyword>
<feature type="transmembrane region" description="Helical" evidence="1">
    <location>
        <begin position="146"/>
        <end position="169"/>
    </location>
</feature>
<feature type="domain" description="ABC-type uncharacterised transport system" evidence="2">
    <location>
        <begin position="451"/>
        <end position="550"/>
    </location>
</feature>
<dbReference type="Pfam" id="PF09822">
    <property type="entry name" value="ABC_transp_aux"/>
    <property type="match status" value="1"/>
</dbReference>
<feature type="transmembrane region" description="Helical" evidence="1">
    <location>
        <begin position="20"/>
        <end position="39"/>
    </location>
</feature>
<dbReference type="EMBL" id="SGXA01000001">
    <property type="protein sequence ID" value="RZS76592.1"/>
    <property type="molecule type" value="Genomic_DNA"/>
</dbReference>
<dbReference type="AlphaFoldDB" id="A0A4Q7N692"/>
<evidence type="ECO:0000313" key="4">
    <source>
        <dbReference type="Proteomes" id="UP000293874"/>
    </source>
</evidence>
<organism evidence="3 4">
    <name type="scientific">Pseudobacter ginsenosidimutans</name>
    <dbReference type="NCBI Taxonomy" id="661488"/>
    <lineage>
        <taxon>Bacteria</taxon>
        <taxon>Pseudomonadati</taxon>
        <taxon>Bacteroidota</taxon>
        <taxon>Chitinophagia</taxon>
        <taxon>Chitinophagales</taxon>
        <taxon>Chitinophagaceae</taxon>
        <taxon>Pseudobacter</taxon>
    </lineage>
</organism>
<feature type="transmembrane region" description="Helical" evidence="1">
    <location>
        <begin position="206"/>
        <end position="224"/>
    </location>
</feature>
<name>A0A4Q7N692_9BACT</name>
<evidence type="ECO:0000313" key="3">
    <source>
        <dbReference type="EMBL" id="RZS76592.1"/>
    </source>
</evidence>
<evidence type="ECO:0000259" key="2">
    <source>
        <dbReference type="Pfam" id="PF09822"/>
    </source>
</evidence>
<keyword evidence="1" id="KW-0472">Membrane</keyword>
<keyword evidence="4" id="KW-1185">Reference proteome</keyword>
<dbReference type="InterPro" id="IPR019196">
    <property type="entry name" value="ABC_transp_unknown"/>
</dbReference>
<dbReference type="Proteomes" id="UP000293874">
    <property type="component" value="Unassembled WGS sequence"/>
</dbReference>
<dbReference type="GO" id="GO:0005886">
    <property type="term" value="C:plasma membrane"/>
    <property type="evidence" value="ECO:0007669"/>
    <property type="project" value="UniProtKB-SubCell"/>
</dbReference>
<reference evidence="3 4" key="1">
    <citation type="submission" date="2019-02" db="EMBL/GenBank/DDBJ databases">
        <title>Genomic Encyclopedia of Type Strains, Phase IV (KMG-IV): sequencing the most valuable type-strain genomes for metagenomic binning, comparative biology and taxonomic classification.</title>
        <authorList>
            <person name="Goeker M."/>
        </authorList>
    </citation>
    <scope>NUCLEOTIDE SEQUENCE [LARGE SCALE GENOMIC DNA]</scope>
    <source>
        <strain evidence="3 4">DSM 18116</strain>
    </source>
</reference>
<comment type="caution">
    <text evidence="3">The sequence shown here is derived from an EMBL/GenBank/DDBJ whole genome shotgun (WGS) entry which is preliminary data.</text>
</comment>
<keyword evidence="1" id="KW-0812">Transmembrane</keyword>
<feature type="transmembrane region" description="Helical" evidence="1">
    <location>
        <begin position="108"/>
        <end position="134"/>
    </location>
</feature>
<feature type="transmembrane region" description="Helical" evidence="1">
    <location>
        <begin position="736"/>
        <end position="758"/>
    </location>
</feature>
<evidence type="ECO:0000256" key="1">
    <source>
        <dbReference type="SAM" id="Phobius"/>
    </source>
</evidence>
<accession>A0A4Q7N692</accession>
<dbReference type="Pfam" id="PF12679">
    <property type="entry name" value="ABC2_membrane_2"/>
    <property type="match status" value="1"/>
</dbReference>
<sequence length="763" mass="86205">MKTTYRIAKAELQVLFYSPVAWLILVIFALQTGIVYTNLYGAMAHRDIVGQATKNITYAIFNNQMDGFFLSIQGYLYLYIPLLTMGVISREFNSGSIKLLYSSPVNSFQIVLGKYLALIVFAFTLIGILSMFALHGAITIGNFDYPAVLCALLGLFLLICAYTAVGIFMSSITSYTVVAAIGTLGILALLNLMKSWWQDIAFVRDITYWIAISGRSNTFIAGLITSEDLLYFVMVILLFVSFTIIKLQVERKKISAWATFSRYAVTLIVVCLVGYVSALPSFKVYYDTTYSKVNTISENSQKVVDMLKGPLTIHTYANMLDRYYFYGLPKNYKQEAKRFEKYLRFKPDMKLEQTLYYNRANYPYLETRFPELSDSERMDSLKILNDWSFDVKSYDEISDKVDLSGEGYRYVHVLEAANGQKTFLRIFNDMYVHPSEAEITAALKRLVMELPKVGFVEGHGERQSNSNQDRGYNMVTEEKTFRHSMLNQGFDFTNISLASEVPADIQIMVIAEPRKPYSAIELQNLEKYIAKGGNLIIAGEPDVSAQMNEITKEIGVTFLPGTLVHANKDIQPDVVALRPSDEAVKFSFQLEDMKKQAYSLALAGSSVLQFDPSKGFEATTLFRTPASGVWLEKDSFNTIDHLPVLDVEKGESEQEYPAVMALSRTVNDKQQKILVTGDADWLSNKELGINRPKVRAANYYLIAAAFFWLSDGKAPIDMRLAPPVDNKLNYSKSWKMVGGLLKIGFPLVLALIGVFIWMRRRAR</sequence>
<feature type="transmembrane region" description="Helical" evidence="1">
    <location>
        <begin position="261"/>
        <end position="282"/>
    </location>
</feature>